<dbReference type="InterPro" id="IPR043128">
    <property type="entry name" value="Rev_trsase/Diguanyl_cyclase"/>
</dbReference>
<dbReference type="InterPro" id="IPR000477">
    <property type="entry name" value="RT_dom"/>
</dbReference>
<feature type="domain" description="Reverse transcriptase" evidence="2">
    <location>
        <begin position="132"/>
        <end position="265"/>
    </location>
</feature>
<dbReference type="Gene3D" id="3.10.10.10">
    <property type="entry name" value="HIV Type 1 Reverse Transcriptase, subunit A, domain 1"/>
    <property type="match status" value="1"/>
</dbReference>
<name>A0A087U061_STEMI</name>
<keyword evidence="4" id="KW-1185">Reference proteome</keyword>
<feature type="region of interest" description="Disordered" evidence="1">
    <location>
        <begin position="398"/>
        <end position="422"/>
    </location>
</feature>
<protein>
    <submittedName>
        <fullName evidence="3">Retrovirus-related Pol polyprotein from transposon 297</fullName>
    </submittedName>
</protein>
<dbReference type="Gene3D" id="3.30.70.270">
    <property type="match status" value="1"/>
</dbReference>
<dbReference type="Proteomes" id="UP000054359">
    <property type="component" value="Unassembled WGS sequence"/>
</dbReference>
<evidence type="ECO:0000256" key="1">
    <source>
        <dbReference type="SAM" id="MobiDB-lite"/>
    </source>
</evidence>
<dbReference type="Pfam" id="PF00078">
    <property type="entry name" value="RVT_1"/>
    <property type="match status" value="1"/>
</dbReference>
<dbReference type="CDD" id="cd01647">
    <property type="entry name" value="RT_LTR"/>
    <property type="match status" value="1"/>
</dbReference>
<accession>A0A087U061</accession>
<dbReference type="OrthoDB" id="6432507at2759"/>
<dbReference type="AlphaFoldDB" id="A0A087U061"/>
<organism evidence="3 4">
    <name type="scientific">Stegodyphus mimosarum</name>
    <name type="common">African social velvet spider</name>
    <dbReference type="NCBI Taxonomy" id="407821"/>
    <lineage>
        <taxon>Eukaryota</taxon>
        <taxon>Metazoa</taxon>
        <taxon>Ecdysozoa</taxon>
        <taxon>Arthropoda</taxon>
        <taxon>Chelicerata</taxon>
        <taxon>Arachnida</taxon>
        <taxon>Araneae</taxon>
        <taxon>Araneomorphae</taxon>
        <taxon>Entelegynae</taxon>
        <taxon>Eresoidea</taxon>
        <taxon>Eresidae</taxon>
        <taxon>Stegodyphus</taxon>
    </lineage>
</organism>
<gene>
    <name evidence="3" type="ORF">X975_22453</name>
</gene>
<dbReference type="PANTHER" id="PTHR24559">
    <property type="entry name" value="TRANSPOSON TY3-I GAG-POL POLYPROTEIN"/>
    <property type="match status" value="1"/>
</dbReference>
<sequence length="436" mass="50276">MNVTINFAENSIFLDMVPKVVEEVKISDIDFQHLKQDEKAKLEQLVTNFSTLFPEKPGNTQIVTHAIELKSSEPCKAKPYHYDKEKGAIIEHHIKKMLRDKIIILINSKYVSPVVLCRKRNYLSSSDPKAYCFAIHYRKLNNMTKFPAYSLPVIEEIIRKIRSTKYMTTLDLTSGYFQIAMKPEDVNKTAFITKSGTYAFSLMLFGLCGSPSTFQLAMGIILLPVLGKSTLIYLDDIIITSDTIEQHVEDLHEVFSLLTLRALRIKFFVQERELEFKQANIQNLIDKALKNYDVARKRQKIYYDRKRRESDFKKGDKVLKRKFTLSSAPENVVSKFAHKFEGPYVVQQIIGAVIYLKTDSGERIKVSPDQLKKYYYPEDFDVLHDFFQASDLEEAASPGTIVTAAQSPPPRKSKEPKKLQVFKPTEEFRRKESLNV</sequence>
<dbReference type="STRING" id="407821.A0A087U061"/>
<evidence type="ECO:0000313" key="4">
    <source>
        <dbReference type="Proteomes" id="UP000054359"/>
    </source>
</evidence>
<evidence type="ECO:0000259" key="2">
    <source>
        <dbReference type="Pfam" id="PF00078"/>
    </source>
</evidence>
<proteinExistence type="predicted"/>
<dbReference type="InterPro" id="IPR053134">
    <property type="entry name" value="RNA-dir_DNA_polymerase"/>
</dbReference>
<dbReference type="GO" id="GO:0071897">
    <property type="term" value="P:DNA biosynthetic process"/>
    <property type="evidence" value="ECO:0007669"/>
    <property type="project" value="UniProtKB-ARBA"/>
</dbReference>
<dbReference type="SUPFAM" id="SSF56672">
    <property type="entry name" value="DNA/RNA polymerases"/>
    <property type="match status" value="1"/>
</dbReference>
<dbReference type="PANTHER" id="PTHR24559:SF444">
    <property type="entry name" value="REVERSE TRANSCRIPTASE DOMAIN-CONTAINING PROTEIN"/>
    <property type="match status" value="1"/>
</dbReference>
<evidence type="ECO:0000313" key="3">
    <source>
        <dbReference type="EMBL" id="KFM70750.1"/>
    </source>
</evidence>
<dbReference type="EMBL" id="KK117541">
    <property type="protein sequence ID" value="KFM70750.1"/>
    <property type="molecule type" value="Genomic_DNA"/>
</dbReference>
<feature type="non-terminal residue" evidence="3">
    <location>
        <position position="436"/>
    </location>
</feature>
<feature type="compositionally biased region" description="Basic and acidic residues" evidence="1">
    <location>
        <begin position="412"/>
        <end position="422"/>
    </location>
</feature>
<dbReference type="InterPro" id="IPR043502">
    <property type="entry name" value="DNA/RNA_pol_sf"/>
</dbReference>
<reference evidence="3 4" key="1">
    <citation type="submission" date="2013-11" db="EMBL/GenBank/DDBJ databases">
        <title>Genome sequencing of Stegodyphus mimosarum.</title>
        <authorList>
            <person name="Bechsgaard J."/>
        </authorList>
    </citation>
    <scope>NUCLEOTIDE SEQUENCE [LARGE SCALE GENOMIC DNA]</scope>
</reference>